<keyword evidence="3" id="KW-0812">Transmembrane</keyword>
<dbReference type="InterPro" id="IPR050991">
    <property type="entry name" value="ECM_Regulatory_Proteins"/>
</dbReference>
<evidence type="ECO:0000259" key="4">
    <source>
        <dbReference type="SMART" id="SM00060"/>
    </source>
</evidence>
<evidence type="ECO:0000256" key="3">
    <source>
        <dbReference type="SAM" id="Phobius"/>
    </source>
</evidence>
<proteinExistence type="predicted"/>
<feature type="compositionally biased region" description="Basic and acidic residues" evidence="2">
    <location>
        <begin position="584"/>
        <end position="600"/>
    </location>
</feature>
<dbReference type="Gene3D" id="2.60.40.10">
    <property type="entry name" value="Immunoglobulins"/>
    <property type="match status" value="1"/>
</dbReference>
<feature type="compositionally biased region" description="Acidic residues" evidence="2">
    <location>
        <begin position="561"/>
        <end position="581"/>
    </location>
</feature>
<feature type="transmembrane region" description="Helical" evidence="3">
    <location>
        <begin position="202"/>
        <end position="225"/>
    </location>
</feature>
<feature type="compositionally biased region" description="Basic residues" evidence="2">
    <location>
        <begin position="89"/>
        <end position="103"/>
    </location>
</feature>
<keyword evidence="1" id="KW-0677">Repeat</keyword>
<accession>A0ABD2I8A0</accession>
<dbReference type="SUPFAM" id="SSF49265">
    <property type="entry name" value="Fibronectin type III"/>
    <property type="match status" value="1"/>
</dbReference>
<evidence type="ECO:0000256" key="2">
    <source>
        <dbReference type="SAM" id="MobiDB-lite"/>
    </source>
</evidence>
<feature type="region of interest" description="Disordered" evidence="2">
    <location>
        <begin position="1"/>
        <end position="30"/>
    </location>
</feature>
<feature type="domain" description="Fibronectin type-III" evidence="4">
    <location>
        <begin position="799"/>
        <end position="905"/>
    </location>
</feature>
<feature type="compositionally biased region" description="Basic residues" evidence="2">
    <location>
        <begin position="1"/>
        <end position="11"/>
    </location>
</feature>
<feature type="region of interest" description="Disordered" evidence="2">
    <location>
        <begin position="840"/>
        <end position="867"/>
    </location>
</feature>
<name>A0ABD2I8A0_HETSC</name>
<feature type="domain" description="Fibronectin type-III" evidence="4">
    <location>
        <begin position="1012"/>
        <end position="1179"/>
    </location>
</feature>
<comment type="caution">
    <text evidence="5">The sequence shown here is derived from an EMBL/GenBank/DDBJ whole genome shotgun (WGS) entry which is preliminary data.</text>
</comment>
<keyword evidence="6" id="KW-1185">Reference proteome</keyword>
<feature type="compositionally biased region" description="Basic and acidic residues" evidence="2">
    <location>
        <begin position="542"/>
        <end position="560"/>
    </location>
</feature>
<reference evidence="5 6" key="1">
    <citation type="submission" date="2024-10" db="EMBL/GenBank/DDBJ databases">
        <authorList>
            <person name="Kim D."/>
        </authorList>
    </citation>
    <scope>NUCLEOTIDE SEQUENCE [LARGE SCALE GENOMIC DNA]</scope>
    <source>
        <strain evidence="5">Taebaek</strain>
    </source>
</reference>
<evidence type="ECO:0000313" key="6">
    <source>
        <dbReference type="Proteomes" id="UP001620645"/>
    </source>
</evidence>
<organism evidence="5 6">
    <name type="scientific">Heterodera schachtii</name>
    <name type="common">Sugarbeet cyst nematode worm</name>
    <name type="synonym">Tylenchus schachtii</name>
    <dbReference type="NCBI Taxonomy" id="97005"/>
    <lineage>
        <taxon>Eukaryota</taxon>
        <taxon>Metazoa</taxon>
        <taxon>Ecdysozoa</taxon>
        <taxon>Nematoda</taxon>
        <taxon>Chromadorea</taxon>
        <taxon>Rhabditida</taxon>
        <taxon>Tylenchina</taxon>
        <taxon>Tylenchomorpha</taxon>
        <taxon>Tylenchoidea</taxon>
        <taxon>Heteroderidae</taxon>
        <taxon>Heteroderinae</taxon>
        <taxon>Heterodera</taxon>
    </lineage>
</organism>
<protein>
    <recommendedName>
        <fullName evidence="4">Fibronectin type-III domain-containing protein</fullName>
    </recommendedName>
</protein>
<feature type="compositionally biased region" description="Low complexity" evidence="2">
    <location>
        <begin position="512"/>
        <end position="525"/>
    </location>
</feature>
<keyword evidence="3" id="KW-1133">Transmembrane helix</keyword>
<dbReference type="SMART" id="SM00060">
    <property type="entry name" value="FN3"/>
    <property type="match status" value="4"/>
</dbReference>
<sequence length="1263" mass="138773">MARNNSSHHLRSVSTSPPPTTTSFLNSHCPPPPVPFIRSFRPLVRPRRDEQQKQTTALFFFFFFCSSSPIASSSPVVGPSPTINAQQQQKKKHQQMTRHHHQKHTDPSSLPFSSSSSSTSSSSSSFPSSSITTKAATAVDDDQNGQCGSYLLAHKCRLTIPESKTTKLTKSKSTSSLALPSPFACTPPKCRRLLLLPNRRRFLFPSGDSLIAVFLIVLLALILSYCNNAKNASASAVVSPPFCPSSLQINISFSLLRLKNSAEGQRNANGAEMPLYLIMEYWPPHGQPPSPFTLHGPTPTTESEANFTIRVNGTWPAVRYHYSLSAVYENNGRRIATEGNGTNTANTVLLQRGTAHSSPDKPVLVSVAATERACTLAWAPPPAQRLPQAEQQLQNYAYYMELALYAEYFGVRSLCPLELAFRTRRTVPSRYGNTTADVSAALNATNNPMAISRKSSTPISSLFHRNTTVMSRLSSPKSEALSIAKNNALIDNHMTTSTTTTSKTSATTSLPFMATSSSSSAAKTAPRGQESVEMEESGSVENHGDTKTVVESEESSKESDNESDGAEEAENEEAEVEEAQPVDDASHKESRNETREEPSIRMRQHGTRTLAIAWRVPELVACDAFLVRHRPLGTTNDRIGTQRTVTPQALLPLVSNACVEVNVSCLFENSVSPQWNARRVLDLRTPAPVQSVRVIRSYTDEYFQASVLLGFGLPPKADSAHFQLHEVHIAWSLGKKVVGRQQVVFRGEHIQKTGGKSAEGRVNITGLEPARLYTFAVRNVSRELPAKCSAPLGVRLITPPVITSTIYAGQISTHSININFGESDSSHPFDQYELHFDSSSGAETAEGDGETAPKNGKKLENGDETPNTLIRRLAKNDTKSFTFNKLVPGKTYTFALFTLLHGVRSRPVDVNITTYPLKVSAFRPLIGSGYVRLFWTVRNDAHNLCRFRLSYTASAGPHLHRALSLELNGSAVTHRFSSLDWNTFYTFTITVIMGPSGAEAESESEAVTIGMANRPRSTPQLKRYGSRELLLSFENDPEAFPDRNGALSEFAVIVAERATLEGTAGDDDTTEDKKETVEETQNSLEILGDVWELPSWHDARERADDAVDDRTPWIAYRTSPSNFNPFARRTSPRIAQFVIGSEDCVPGRRRLDEMYCNGPLRANVDYFVRVRAFSVAGVAMETAWVGIDGAVPHAASKSPAEQKQQWRLPCYMYLNGCYASRERGGGSNTAARRIATSGTDYWLLLLAVAIAILPAMIRRIVLS</sequence>
<feature type="domain" description="Fibronectin type-III" evidence="4">
    <location>
        <begin position="916"/>
        <end position="996"/>
    </location>
</feature>
<feature type="compositionally biased region" description="Low complexity" evidence="2">
    <location>
        <begin position="107"/>
        <end position="129"/>
    </location>
</feature>
<dbReference type="AlphaFoldDB" id="A0ABD2I8A0"/>
<feature type="region of interest" description="Disordered" evidence="2">
    <location>
        <begin position="75"/>
        <end position="129"/>
    </location>
</feature>
<feature type="transmembrane region" description="Helical" evidence="3">
    <location>
        <begin position="1241"/>
        <end position="1261"/>
    </location>
</feature>
<dbReference type="InterPro" id="IPR003961">
    <property type="entry name" value="FN3_dom"/>
</dbReference>
<feature type="domain" description="Fibronectin type-III" evidence="4">
    <location>
        <begin position="359"/>
        <end position="786"/>
    </location>
</feature>
<keyword evidence="3" id="KW-0472">Membrane</keyword>
<feature type="region of interest" description="Disordered" evidence="2">
    <location>
        <begin position="512"/>
        <end position="604"/>
    </location>
</feature>
<dbReference type="Proteomes" id="UP001620645">
    <property type="component" value="Unassembled WGS sequence"/>
</dbReference>
<dbReference type="InterPro" id="IPR036116">
    <property type="entry name" value="FN3_sf"/>
</dbReference>
<evidence type="ECO:0000313" key="5">
    <source>
        <dbReference type="EMBL" id="KAL3073750.1"/>
    </source>
</evidence>
<dbReference type="PANTHER" id="PTHR46708:SF2">
    <property type="entry name" value="FIBRONECTIN TYPE-III DOMAIN-CONTAINING PROTEIN"/>
    <property type="match status" value="1"/>
</dbReference>
<evidence type="ECO:0000256" key="1">
    <source>
        <dbReference type="ARBA" id="ARBA00022737"/>
    </source>
</evidence>
<dbReference type="PANTHER" id="PTHR46708">
    <property type="entry name" value="TENASCIN"/>
    <property type="match status" value="1"/>
</dbReference>
<gene>
    <name evidence="5" type="ORF">niasHS_015492</name>
</gene>
<dbReference type="EMBL" id="JBICCN010000361">
    <property type="protein sequence ID" value="KAL3073750.1"/>
    <property type="molecule type" value="Genomic_DNA"/>
</dbReference>
<dbReference type="InterPro" id="IPR013783">
    <property type="entry name" value="Ig-like_fold"/>
</dbReference>